<proteinExistence type="predicted"/>
<dbReference type="Proteomes" id="UP000199534">
    <property type="component" value="Unassembled WGS sequence"/>
</dbReference>
<evidence type="ECO:0000313" key="4">
    <source>
        <dbReference type="Proteomes" id="UP000199534"/>
    </source>
</evidence>
<dbReference type="OrthoDB" id="1123055at2"/>
<dbReference type="AlphaFoldDB" id="A0A1I6GVA0"/>
<sequence length="91" mass="10739">MGFLTTILIILLAYYGLVLLGRLLFPWIRAYAVRRTEKHFEEFFNRSGMRQEPRQPEGSVTVEKPNPDMASERNKTSKKRVGEYIEFEEIE</sequence>
<organism evidence="3 4">
    <name type="scientific">Robiginitalea myxolifaciens</name>
    <dbReference type="NCBI Taxonomy" id="400055"/>
    <lineage>
        <taxon>Bacteria</taxon>
        <taxon>Pseudomonadati</taxon>
        <taxon>Bacteroidota</taxon>
        <taxon>Flavobacteriia</taxon>
        <taxon>Flavobacteriales</taxon>
        <taxon>Flavobacteriaceae</taxon>
        <taxon>Robiginitalea</taxon>
    </lineage>
</organism>
<gene>
    <name evidence="3" type="ORF">SAMN04490243_1759</name>
</gene>
<evidence type="ECO:0000313" key="3">
    <source>
        <dbReference type="EMBL" id="SFR45987.1"/>
    </source>
</evidence>
<evidence type="ECO:0000256" key="1">
    <source>
        <dbReference type="SAM" id="MobiDB-lite"/>
    </source>
</evidence>
<feature type="compositionally biased region" description="Basic and acidic residues" evidence="1">
    <location>
        <begin position="46"/>
        <end position="55"/>
    </location>
</feature>
<keyword evidence="4" id="KW-1185">Reference proteome</keyword>
<feature type="transmembrane region" description="Helical" evidence="2">
    <location>
        <begin position="6"/>
        <end position="25"/>
    </location>
</feature>
<dbReference type="EMBL" id="FOYQ01000002">
    <property type="protein sequence ID" value="SFR45987.1"/>
    <property type="molecule type" value="Genomic_DNA"/>
</dbReference>
<accession>A0A1I6GVA0</accession>
<reference evidence="3 4" key="1">
    <citation type="submission" date="2016-10" db="EMBL/GenBank/DDBJ databases">
        <authorList>
            <person name="de Groot N.N."/>
        </authorList>
    </citation>
    <scope>NUCLEOTIDE SEQUENCE [LARGE SCALE GENOMIC DNA]</scope>
    <source>
        <strain evidence="3 4">DSM 21019</strain>
    </source>
</reference>
<dbReference type="STRING" id="400055.SAMN04490243_1759"/>
<dbReference type="Pfam" id="PF16118">
    <property type="entry name" value="DUF4834"/>
    <property type="match status" value="1"/>
</dbReference>
<evidence type="ECO:0000256" key="2">
    <source>
        <dbReference type="SAM" id="Phobius"/>
    </source>
</evidence>
<name>A0A1I6GVA0_9FLAO</name>
<feature type="region of interest" description="Disordered" evidence="1">
    <location>
        <begin position="46"/>
        <end position="77"/>
    </location>
</feature>
<keyword evidence="2" id="KW-0812">Transmembrane</keyword>
<dbReference type="InterPro" id="IPR032272">
    <property type="entry name" value="DUF4834"/>
</dbReference>
<keyword evidence="2" id="KW-0472">Membrane</keyword>
<evidence type="ECO:0008006" key="5">
    <source>
        <dbReference type="Google" id="ProtNLM"/>
    </source>
</evidence>
<dbReference type="RefSeq" id="WP_092982242.1">
    <property type="nucleotide sequence ID" value="NZ_FOYQ01000002.1"/>
</dbReference>
<keyword evidence="2" id="KW-1133">Transmembrane helix</keyword>
<protein>
    <recommendedName>
        <fullName evidence="5">DUF4834 domain-containing protein</fullName>
    </recommendedName>
</protein>